<accession>A0A9W8MZH1</accession>
<dbReference type="AlphaFoldDB" id="A0A9W8MZH1"/>
<name>A0A9W8MZH1_9AGAR</name>
<evidence type="ECO:0000313" key="2">
    <source>
        <dbReference type="Proteomes" id="UP001148786"/>
    </source>
</evidence>
<dbReference type="EMBL" id="JANKHO010000095">
    <property type="protein sequence ID" value="KAJ3515474.1"/>
    <property type="molecule type" value="Genomic_DNA"/>
</dbReference>
<dbReference type="Proteomes" id="UP001148786">
    <property type="component" value="Unassembled WGS sequence"/>
</dbReference>
<comment type="caution">
    <text evidence="1">The sequence shown here is derived from an EMBL/GenBank/DDBJ whole genome shotgun (WGS) entry which is preliminary data.</text>
</comment>
<evidence type="ECO:0000313" key="1">
    <source>
        <dbReference type="EMBL" id="KAJ3515474.1"/>
    </source>
</evidence>
<protein>
    <submittedName>
        <fullName evidence="1">Uncharacterized protein</fullName>
    </submittedName>
</protein>
<keyword evidence="2" id="KW-1185">Reference proteome</keyword>
<organism evidence="1 2">
    <name type="scientific">Agrocybe chaxingu</name>
    <dbReference type="NCBI Taxonomy" id="84603"/>
    <lineage>
        <taxon>Eukaryota</taxon>
        <taxon>Fungi</taxon>
        <taxon>Dikarya</taxon>
        <taxon>Basidiomycota</taxon>
        <taxon>Agaricomycotina</taxon>
        <taxon>Agaricomycetes</taxon>
        <taxon>Agaricomycetidae</taxon>
        <taxon>Agaricales</taxon>
        <taxon>Agaricineae</taxon>
        <taxon>Strophariaceae</taxon>
        <taxon>Agrocybe</taxon>
    </lineage>
</organism>
<proteinExistence type="predicted"/>
<reference evidence="1" key="1">
    <citation type="submission" date="2022-07" db="EMBL/GenBank/DDBJ databases">
        <title>Genome Sequence of Agrocybe chaxingu.</title>
        <authorList>
            <person name="Buettner E."/>
        </authorList>
    </citation>
    <scope>NUCLEOTIDE SEQUENCE</scope>
    <source>
        <strain evidence="1">MP-N11</strain>
    </source>
</reference>
<sequence length="96" mass="10802">MSEPTPLQNMNQALARCARDVDRLKRSIYAIHRPTYVRYDVDGLVGICFRELVAVADRLNRSDGQCTPALETRARIAFNIASIIRLVLQVAVLEAM</sequence>
<gene>
    <name evidence="1" type="ORF">NLJ89_g1729</name>
</gene>